<dbReference type="PROSITE" id="PS50208">
    <property type="entry name" value="CASPASE_P20"/>
    <property type="match status" value="1"/>
</dbReference>
<evidence type="ECO:0000256" key="4">
    <source>
        <dbReference type="ARBA" id="ARBA00022801"/>
    </source>
</evidence>
<reference evidence="10 11" key="1">
    <citation type="submission" date="2013-11" db="EMBL/GenBank/DDBJ databases">
        <title>Genome sequencing of Stegodyphus mimosarum.</title>
        <authorList>
            <person name="Bechsgaard J."/>
        </authorList>
    </citation>
    <scope>NUCLEOTIDE SEQUENCE [LARGE SCALE GENOMIC DNA]</scope>
</reference>
<keyword evidence="11" id="KW-1185">Reference proteome</keyword>
<dbReference type="PANTHER" id="PTHR10454:SF232">
    <property type="entry name" value="AT03047P-RELATED"/>
    <property type="match status" value="1"/>
</dbReference>
<dbReference type="SMART" id="SM00115">
    <property type="entry name" value="CASc"/>
    <property type="match status" value="1"/>
</dbReference>
<evidence type="ECO:0000256" key="3">
    <source>
        <dbReference type="ARBA" id="ARBA00022703"/>
    </source>
</evidence>
<dbReference type="Pfam" id="PF00656">
    <property type="entry name" value="Peptidase_C14"/>
    <property type="match status" value="1"/>
</dbReference>
<evidence type="ECO:0000256" key="1">
    <source>
        <dbReference type="ARBA" id="ARBA00010134"/>
    </source>
</evidence>
<dbReference type="PROSITE" id="PS01122">
    <property type="entry name" value="CASPASE_CYS"/>
    <property type="match status" value="1"/>
</dbReference>
<dbReference type="InterPro" id="IPR033139">
    <property type="entry name" value="Caspase_cys_AS"/>
</dbReference>
<dbReference type="InterPro" id="IPR011600">
    <property type="entry name" value="Pept_C14_caspase"/>
</dbReference>
<organism evidence="10 11">
    <name type="scientific">Stegodyphus mimosarum</name>
    <name type="common">African social velvet spider</name>
    <dbReference type="NCBI Taxonomy" id="407821"/>
    <lineage>
        <taxon>Eukaryota</taxon>
        <taxon>Metazoa</taxon>
        <taxon>Ecdysozoa</taxon>
        <taxon>Arthropoda</taxon>
        <taxon>Chelicerata</taxon>
        <taxon>Arachnida</taxon>
        <taxon>Araneae</taxon>
        <taxon>Araneomorphae</taxon>
        <taxon>Entelegynae</taxon>
        <taxon>Eresoidea</taxon>
        <taxon>Eresidae</taxon>
        <taxon>Stegodyphus</taxon>
    </lineage>
</organism>
<accession>A0A087UZQ9</accession>
<dbReference type="AlphaFoldDB" id="A0A087UZQ9"/>
<dbReference type="PANTHER" id="PTHR10454">
    <property type="entry name" value="CASPASE"/>
    <property type="match status" value="1"/>
</dbReference>
<dbReference type="OrthoDB" id="6416614at2759"/>
<dbReference type="InterPro" id="IPR001309">
    <property type="entry name" value="Pept_C14_p20"/>
</dbReference>
<evidence type="ECO:0000256" key="7">
    <source>
        <dbReference type="RuleBase" id="RU003971"/>
    </source>
</evidence>
<dbReference type="PROSITE" id="PS50207">
    <property type="entry name" value="CASPASE_P10"/>
    <property type="match status" value="1"/>
</dbReference>
<evidence type="ECO:0000256" key="6">
    <source>
        <dbReference type="ARBA" id="ARBA00023145"/>
    </source>
</evidence>
<sequence length="286" mass="31943">MAEAMDEGGLGDNIDAKGIFGKDKPPSVEAVLSGLVDSPDYCMDFPKRGKCYIFNHKNFEPQTGLNVRNGTDADATRLYCRFRELGFDVSLFTNLKSRDVLKELQKVAKEDHSKNSCFVCCVLSHGESGILYGSDGKYETERIFAPFRGDVCPTLTGKPKIFFIQACQGDKLDHGVSMKCQIATDSSSIQEETYRIPTHADFLIVYSTVSGFYSWRNTTNGSWFIQALCAALQDHAKDMDLLGLLTIVNRKVAYDFESFTPQDNSMHLKKQVPCVTSTLTRNIKFS</sequence>
<keyword evidence="4" id="KW-0378">Hydrolase</keyword>
<dbReference type="PRINTS" id="PR00376">
    <property type="entry name" value="IL1BCENZYME"/>
</dbReference>
<evidence type="ECO:0000256" key="2">
    <source>
        <dbReference type="ARBA" id="ARBA00022670"/>
    </source>
</evidence>
<dbReference type="SUPFAM" id="SSF52129">
    <property type="entry name" value="Caspase-like"/>
    <property type="match status" value="1"/>
</dbReference>
<dbReference type="STRING" id="407821.A0A087UZQ9"/>
<keyword evidence="6" id="KW-0865">Zymogen</keyword>
<gene>
    <name evidence="10" type="ORF">X975_12887</name>
</gene>
<dbReference type="GO" id="GO:0004197">
    <property type="term" value="F:cysteine-type endopeptidase activity"/>
    <property type="evidence" value="ECO:0007669"/>
    <property type="project" value="InterPro"/>
</dbReference>
<dbReference type="GO" id="GO:0016322">
    <property type="term" value="P:neuron remodeling"/>
    <property type="evidence" value="ECO:0007669"/>
    <property type="project" value="UniProtKB-ARBA"/>
</dbReference>
<keyword evidence="2" id="KW-0645">Protease</keyword>
<keyword evidence="3" id="KW-0053">Apoptosis</keyword>
<dbReference type="PROSITE" id="PS01121">
    <property type="entry name" value="CASPASE_HIS"/>
    <property type="match status" value="1"/>
</dbReference>
<dbReference type="InterPro" id="IPR016129">
    <property type="entry name" value="Caspase_his_AS"/>
</dbReference>
<dbReference type="EMBL" id="KK122506">
    <property type="protein sequence ID" value="KFM82848.1"/>
    <property type="molecule type" value="Genomic_DNA"/>
</dbReference>
<dbReference type="Proteomes" id="UP000054359">
    <property type="component" value="Unassembled WGS sequence"/>
</dbReference>
<dbReference type="GO" id="GO:0005737">
    <property type="term" value="C:cytoplasm"/>
    <property type="evidence" value="ECO:0007669"/>
    <property type="project" value="TreeGrafter"/>
</dbReference>
<feature type="domain" description="Caspase family p20" evidence="9">
    <location>
        <begin position="47"/>
        <end position="171"/>
    </location>
</feature>
<dbReference type="FunFam" id="3.40.50.1460:FF:000001">
    <property type="entry name" value="Caspase-3 preproprotein"/>
    <property type="match status" value="1"/>
</dbReference>
<dbReference type="InterPro" id="IPR002138">
    <property type="entry name" value="Pept_C14_p10"/>
</dbReference>
<dbReference type="GO" id="GO:1990525">
    <property type="term" value="F:BIR domain binding"/>
    <property type="evidence" value="ECO:0007669"/>
    <property type="project" value="UniProtKB-ARBA"/>
</dbReference>
<proteinExistence type="inferred from homology"/>
<evidence type="ECO:0000259" key="9">
    <source>
        <dbReference type="PROSITE" id="PS50208"/>
    </source>
</evidence>
<dbReference type="Gene3D" id="3.40.50.1460">
    <property type="match status" value="1"/>
</dbReference>
<dbReference type="InterPro" id="IPR029030">
    <property type="entry name" value="Caspase-like_dom_sf"/>
</dbReference>
<evidence type="ECO:0000259" key="8">
    <source>
        <dbReference type="PROSITE" id="PS50207"/>
    </source>
</evidence>
<dbReference type="GO" id="GO:0006508">
    <property type="term" value="P:proteolysis"/>
    <property type="evidence" value="ECO:0007669"/>
    <property type="project" value="UniProtKB-KW"/>
</dbReference>
<protein>
    <submittedName>
        <fullName evidence="10">Caspase-1</fullName>
    </submittedName>
</protein>
<name>A0A087UZQ9_STEMI</name>
<dbReference type="GO" id="GO:0045751">
    <property type="term" value="P:negative regulation of Toll signaling pathway"/>
    <property type="evidence" value="ECO:0007669"/>
    <property type="project" value="UniProtKB-ARBA"/>
</dbReference>
<comment type="similarity">
    <text evidence="1 7">Belongs to the peptidase C14A family.</text>
</comment>
<evidence type="ECO:0000256" key="5">
    <source>
        <dbReference type="ARBA" id="ARBA00022807"/>
    </source>
</evidence>
<dbReference type="InterPro" id="IPR015917">
    <property type="entry name" value="Pept_C14A"/>
</dbReference>
<dbReference type="InterPro" id="IPR002398">
    <property type="entry name" value="Pept_C14"/>
</dbReference>
<feature type="domain" description="Caspase family p10" evidence="8">
    <location>
        <begin position="192"/>
        <end position="286"/>
    </location>
</feature>
<dbReference type="GO" id="GO:0045476">
    <property type="term" value="P:nurse cell apoptotic process"/>
    <property type="evidence" value="ECO:0007669"/>
    <property type="project" value="UniProtKB-ARBA"/>
</dbReference>
<feature type="non-terminal residue" evidence="10">
    <location>
        <position position="286"/>
    </location>
</feature>
<dbReference type="CDD" id="cd00032">
    <property type="entry name" value="CASc"/>
    <property type="match status" value="1"/>
</dbReference>
<evidence type="ECO:0000313" key="10">
    <source>
        <dbReference type="EMBL" id="KFM82848.1"/>
    </source>
</evidence>
<evidence type="ECO:0000313" key="11">
    <source>
        <dbReference type="Proteomes" id="UP000054359"/>
    </source>
</evidence>
<keyword evidence="5" id="KW-0788">Thiol protease</keyword>
<dbReference type="OMA" id="WRNIRRG"/>
<dbReference type="GO" id="GO:0043525">
    <property type="term" value="P:positive regulation of neuron apoptotic process"/>
    <property type="evidence" value="ECO:0007669"/>
    <property type="project" value="TreeGrafter"/>
</dbReference>